<gene>
    <name evidence="1" type="primary">SETMAR</name>
    <name evidence="1" type="ORF">TNCV_1284681</name>
</gene>
<dbReference type="InterPro" id="IPR052709">
    <property type="entry name" value="Transposase-MT_Hybrid"/>
</dbReference>
<comment type="caution">
    <text evidence="1">The sequence shown here is derived from an EMBL/GenBank/DDBJ whole genome shotgun (WGS) entry which is preliminary data.</text>
</comment>
<dbReference type="GO" id="GO:0044547">
    <property type="term" value="F:DNA topoisomerase binding"/>
    <property type="evidence" value="ECO:0007669"/>
    <property type="project" value="TreeGrafter"/>
</dbReference>
<dbReference type="GO" id="GO:0031297">
    <property type="term" value="P:replication fork processing"/>
    <property type="evidence" value="ECO:0007669"/>
    <property type="project" value="TreeGrafter"/>
</dbReference>
<keyword evidence="2" id="KW-1185">Reference proteome</keyword>
<dbReference type="GO" id="GO:0042800">
    <property type="term" value="F:histone H3K4 methyltransferase activity"/>
    <property type="evidence" value="ECO:0007669"/>
    <property type="project" value="TreeGrafter"/>
</dbReference>
<dbReference type="GO" id="GO:0000014">
    <property type="term" value="F:single-stranded DNA endodeoxyribonuclease activity"/>
    <property type="evidence" value="ECO:0007669"/>
    <property type="project" value="TreeGrafter"/>
</dbReference>
<dbReference type="Proteomes" id="UP000887159">
    <property type="component" value="Unassembled WGS sequence"/>
</dbReference>
<dbReference type="PANTHER" id="PTHR46060:SF2">
    <property type="entry name" value="HISTONE-LYSINE N-METHYLTRANSFERASE SETMAR"/>
    <property type="match status" value="1"/>
</dbReference>
<accession>A0A8X6SQK5</accession>
<dbReference type="Gene3D" id="3.30.420.10">
    <property type="entry name" value="Ribonuclease H-like superfamily/Ribonuclease H"/>
    <property type="match status" value="1"/>
</dbReference>
<dbReference type="GO" id="GO:0000729">
    <property type="term" value="P:DNA double-strand break processing"/>
    <property type="evidence" value="ECO:0007669"/>
    <property type="project" value="TreeGrafter"/>
</dbReference>
<proteinExistence type="predicted"/>
<dbReference type="InterPro" id="IPR036397">
    <property type="entry name" value="RNaseH_sf"/>
</dbReference>
<evidence type="ECO:0000313" key="2">
    <source>
        <dbReference type="Proteomes" id="UP000887159"/>
    </source>
</evidence>
<dbReference type="GO" id="GO:0015074">
    <property type="term" value="P:DNA integration"/>
    <property type="evidence" value="ECO:0007669"/>
    <property type="project" value="TreeGrafter"/>
</dbReference>
<dbReference type="AlphaFoldDB" id="A0A8X6SQK5"/>
<dbReference type="GO" id="GO:0003697">
    <property type="term" value="F:single-stranded DNA binding"/>
    <property type="evidence" value="ECO:0007669"/>
    <property type="project" value="TreeGrafter"/>
</dbReference>
<dbReference type="GO" id="GO:0046975">
    <property type="term" value="F:histone H3K36 methyltransferase activity"/>
    <property type="evidence" value="ECO:0007669"/>
    <property type="project" value="TreeGrafter"/>
</dbReference>
<reference evidence="1" key="1">
    <citation type="submission" date="2020-08" db="EMBL/GenBank/DDBJ databases">
        <title>Multicomponent nature underlies the extraordinary mechanical properties of spider dragline silk.</title>
        <authorList>
            <person name="Kono N."/>
            <person name="Nakamura H."/>
            <person name="Mori M."/>
            <person name="Yoshida Y."/>
            <person name="Ohtoshi R."/>
            <person name="Malay A.D."/>
            <person name="Moran D.A.P."/>
            <person name="Tomita M."/>
            <person name="Numata K."/>
            <person name="Arakawa K."/>
        </authorList>
    </citation>
    <scope>NUCLEOTIDE SEQUENCE</scope>
</reference>
<name>A0A8X6SQK5_TRICX</name>
<dbReference type="GO" id="GO:0005634">
    <property type="term" value="C:nucleus"/>
    <property type="evidence" value="ECO:0007669"/>
    <property type="project" value="TreeGrafter"/>
</dbReference>
<dbReference type="GO" id="GO:0000793">
    <property type="term" value="C:condensed chromosome"/>
    <property type="evidence" value="ECO:0007669"/>
    <property type="project" value="TreeGrafter"/>
</dbReference>
<dbReference type="GO" id="GO:0035861">
    <property type="term" value="C:site of double-strand break"/>
    <property type="evidence" value="ECO:0007669"/>
    <property type="project" value="TreeGrafter"/>
</dbReference>
<sequence length="217" mass="25369">MEVNKEKTQFFLQFFFDKSENASQVAEIANDVYGANTVTANYVQLIPFRKVLLKVGLERRNHLLFASVWPNTKLTCQQLNRLKLAIDQKWPELANRRGVVFLQNKARLHTSVVTRQKLWELSWEVLMYPPYSPDLATSDYLIFLAFQNFLSGKKLGSTEDCENRLLDVFANKGQDFYERHYEATFKMATNYTTKRCIFDPNRTIGSMLNQVLVFMQK</sequence>
<protein>
    <submittedName>
        <fullName evidence="1">Histone-lysine N-methyltransferase SETMAR</fullName>
    </submittedName>
</protein>
<dbReference type="GO" id="GO:0003690">
    <property type="term" value="F:double-stranded DNA binding"/>
    <property type="evidence" value="ECO:0007669"/>
    <property type="project" value="TreeGrafter"/>
</dbReference>
<organism evidence="1 2">
    <name type="scientific">Trichonephila clavipes</name>
    <name type="common">Golden silk orbweaver</name>
    <name type="synonym">Nephila clavipes</name>
    <dbReference type="NCBI Taxonomy" id="2585209"/>
    <lineage>
        <taxon>Eukaryota</taxon>
        <taxon>Metazoa</taxon>
        <taxon>Ecdysozoa</taxon>
        <taxon>Arthropoda</taxon>
        <taxon>Chelicerata</taxon>
        <taxon>Arachnida</taxon>
        <taxon>Araneae</taxon>
        <taxon>Araneomorphae</taxon>
        <taxon>Entelegynae</taxon>
        <taxon>Araneoidea</taxon>
        <taxon>Nephilidae</taxon>
        <taxon>Trichonephila</taxon>
    </lineage>
</organism>
<dbReference type="EMBL" id="BMAU01021335">
    <property type="protein sequence ID" value="GFY15823.1"/>
    <property type="molecule type" value="Genomic_DNA"/>
</dbReference>
<dbReference type="PANTHER" id="PTHR46060">
    <property type="entry name" value="MARINER MOS1 TRANSPOSASE-LIKE PROTEIN"/>
    <property type="match status" value="1"/>
</dbReference>
<evidence type="ECO:0000313" key="1">
    <source>
        <dbReference type="EMBL" id="GFY15823.1"/>
    </source>
</evidence>
<dbReference type="GO" id="GO:0044774">
    <property type="term" value="P:mitotic DNA integrity checkpoint signaling"/>
    <property type="evidence" value="ECO:0007669"/>
    <property type="project" value="TreeGrafter"/>
</dbReference>
<dbReference type="GO" id="GO:0006303">
    <property type="term" value="P:double-strand break repair via nonhomologous end joining"/>
    <property type="evidence" value="ECO:0007669"/>
    <property type="project" value="TreeGrafter"/>
</dbReference>